<accession>A0ABM9HG80</accession>
<proteinExistence type="predicted"/>
<dbReference type="CDD" id="cd01822">
    <property type="entry name" value="Lysophospholipase_L1_like"/>
    <property type="match status" value="1"/>
</dbReference>
<dbReference type="PANTHER" id="PTHR30383:SF24">
    <property type="entry name" value="THIOESTERASE 1_PROTEASE 1_LYSOPHOSPHOLIPASE L1"/>
    <property type="match status" value="1"/>
</dbReference>
<dbReference type="SUPFAM" id="SSF52266">
    <property type="entry name" value="SGNH hydrolase"/>
    <property type="match status" value="1"/>
</dbReference>
<dbReference type="EMBL" id="OX336137">
    <property type="protein sequence ID" value="CAI2719272.1"/>
    <property type="molecule type" value="Genomic_DNA"/>
</dbReference>
<dbReference type="PANTHER" id="PTHR30383">
    <property type="entry name" value="THIOESTERASE 1/PROTEASE 1/LYSOPHOSPHOLIPASE L1"/>
    <property type="match status" value="1"/>
</dbReference>
<evidence type="ECO:0000259" key="1">
    <source>
        <dbReference type="Pfam" id="PF13472"/>
    </source>
</evidence>
<sequence>MSDKPVILAFGDSLTFGYQVPPEKSYPSRLQRVLEAKGYPYKVVNAGVSGDTTAGGAARIDWLLRHDPEIVIVELGANDGLRGLPIDSMRENLARIIETCQKHGAKVLLAGMKITPNLGREYTEAFEQVFHDVAEQYDVPLIPFFLEGVAGVQELTQPDGLHPLEKGYAKVTITVWKHLEPMLGKK</sequence>
<evidence type="ECO:0000313" key="3">
    <source>
        <dbReference type="Proteomes" id="UP001157733"/>
    </source>
</evidence>
<protein>
    <submittedName>
        <fullName evidence="2">Esterase TesA</fullName>
        <ecNumber evidence="2">3.1.1.1</ecNumber>
    </submittedName>
</protein>
<dbReference type="InterPro" id="IPR013830">
    <property type="entry name" value="SGNH_hydro"/>
</dbReference>
<name>A0ABM9HG80_9BACT</name>
<dbReference type="Proteomes" id="UP001157733">
    <property type="component" value="Chromosome"/>
</dbReference>
<dbReference type="InterPro" id="IPR051532">
    <property type="entry name" value="Ester_Hydrolysis_Enzymes"/>
</dbReference>
<dbReference type="RefSeq" id="WP_282012115.1">
    <property type="nucleotide sequence ID" value="NZ_OX336137.1"/>
</dbReference>
<gene>
    <name evidence="2" type="primary">tesA</name>
    <name evidence="2" type="ORF">NSPWAT_2416</name>
</gene>
<dbReference type="Gene3D" id="3.40.50.1110">
    <property type="entry name" value="SGNH hydrolase"/>
    <property type="match status" value="1"/>
</dbReference>
<dbReference type="Pfam" id="PF13472">
    <property type="entry name" value="Lipase_GDSL_2"/>
    <property type="match status" value="1"/>
</dbReference>
<dbReference type="InterPro" id="IPR036514">
    <property type="entry name" value="SGNH_hydro_sf"/>
</dbReference>
<evidence type="ECO:0000313" key="2">
    <source>
        <dbReference type="EMBL" id="CAI2719272.1"/>
    </source>
</evidence>
<dbReference type="EC" id="3.1.1.1" evidence="2"/>
<keyword evidence="3" id="KW-1185">Reference proteome</keyword>
<organism evidence="2 3">
    <name type="scientific">Nitrospina watsonii</name>
    <dbReference type="NCBI Taxonomy" id="1323948"/>
    <lineage>
        <taxon>Bacteria</taxon>
        <taxon>Pseudomonadati</taxon>
        <taxon>Nitrospinota/Tectimicrobiota group</taxon>
        <taxon>Nitrospinota</taxon>
        <taxon>Nitrospinia</taxon>
        <taxon>Nitrospinales</taxon>
        <taxon>Nitrospinaceae</taxon>
        <taxon>Nitrospina</taxon>
    </lineage>
</organism>
<dbReference type="GO" id="GO:0106435">
    <property type="term" value="F:carboxylesterase activity"/>
    <property type="evidence" value="ECO:0007669"/>
    <property type="project" value="UniProtKB-EC"/>
</dbReference>
<feature type="domain" description="SGNH hydrolase-type esterase" evidence="1">
    <location>
        <begin position="9"/>
        <end position="169"/>
    </location>
</feature>
<reference evidence="2 3" key="1">
    <citation type="submission" date="2022-09" db="EMBL/GenBank/DDBJ databases">
        <authorList>
            <person name="Kop L."/>
        </authorList>
    </citation>
    <scope>NUCLEOTIDE SEQUENCE [LARGE SCALE GENOMIC DNA]</scope>
    <source>
        <strain evidence="2 3">347</strain>
    </source>
</reference>
<keyword evidence="2" id="KW-0378">Hydrolase</keyword>